<dbReference type="AlphaFoldDB" id="A0A4R7J410"/>
<comment type="caution">
    <text evidence="2">The sequence shown here is derived from an EMBL/GenBank/DDBJ whole genome shotgun (WGS) entry which is preliminary data.</text>
</comment>
<feature type="chain" id="PRO_5020632830" evidence="1">
    <location>
        <begin position="28"/>
        <end position="180"/>
    </location>
</feature>
<protein>
    <submittedName>
        <fullName evidence="2">Uncharacterized protein</fullName>
    </submittedName>
</protein>
<accession>A0A4R7J410</accession>
<evidence type="ECO:0000313" key="2">
    <source>
        <dbReference type="EMBL" id="TDT31286.1"/>
    </source>
</evidence>
<dbReference type="RefSeq" id="WP_133755578.1">
    <property type="nucleotide sequence ID" value="NZ_SOAW01000002.1"/>
</dbReference>
<gene>
    <name evidence="2" type="ORF">CLV29_2701</name>
</gene>
<organism evidence="2 3">
    <name type="scientific">Naumannella halotolerans</name>
    <dbReference type="NCBI Taxonomy" id="993414"/>
    <lineage>
        <taxon>Bacteria</taxon>
        <taxon>Bacillati</taxon>
        <taxon>Actinomycetota</taxon>
        <taxon>Actinomycetes</taxon>
        <taxon>Propionibacteriales</taxon>
        <taxon>Propionibacteriaceae</taxon>
        <taxon>Naumannella</taxon>
    </lineage>
</organism>
<dbReference type="InterPro" id="IPR006311">
    <property type="entry name" value="TAT_signal"/>
</dbReference>
<dbReference type="PROSITE" id="PS51318">
    <property type="entry name" value="TAT"/>
    <property type="match status" value="1"/>
</dbReference>
<keyword evidence="1" id="KW-0732">Signal</keyword>
<proteinExistence type="predicted"/>
<evidence type="ECO:0000256" key="1">
    <source>
        <dbReference type="SAM" id="SignalP"/>
    </source>
</evidence>
<feature type="signal peptide" evidence="1">
    <location>
        <begin position="1"/>
        <end position="27"/>
    </location>
</feature>
<evidence type="ECO:0000313" key="3">
    <source>
        <dbReference type="Proteomes" id="UP000295371"/>
    </source>
</evidence>
<name>A0A4R7J410_9ACTN</name>
<reference evidence="2 3" key="1">
    <citation type="submission" date="2019-03" db="EMBL/GenBank/DDBJ databases">
        <title>Genomic Encyclopedia of Archaeal and Bacterial Type Strains, Phase II (KMG-II): from individual species to whole genera.</title>
        <authorList>
            <person name="Goeker M."/>
        </authorList>
    </citation>
    <scope>NUCLEOTIDE SEQUENCE [LARGE SCALE GENOMIC DNA]</scope>
    <source>
        <strain evidence="2 3">DSM 24323</strain>
    </source>
</reference>
<dbReference type="Proteomes" id="UP000295371">
    <property type="component" value="Unassembled WGS sequence"/>
</dbReference>
<dbReference type="EMBL" id="SOAW01000002">
    <property type="protein sequence ID" value="TDT31286.1"/>
    <property type="molecule type" value="Genomic_DNA"/>
</dbReference>
<sequence>MRPLHRRSLLLLGAATLLGASVPLARADTLTVGDLSFTPGADLAEGSSVVVPDLNWQWQGYRGSQVAPSAVMLARADLHTGSSDEVLALMMSSAATGAQPGLEILGRTERGTSSDLRTRIDLRYRLTSDAGSTTDGITYEGAMLVLTRSTGPAGILVVLSSGSITGTALTGVVESARWNR</sequence>
<keyword evidence="3" id="KW-1185">Reference proteome</keyword>